<gene>
    <name evidence="7" type="primary">Spag4</name>
    <name evidence="7" type="ORF">TCON_0406</name>
</gene>
<evidence type="ECO:0000256" key="4">
    <source>
        <dbReference type="ARBA" id="ARBA00023136"/>
    </source>
</evidence>
<evidence type="ECO:0000256" key="5">
    <source>
        <dbReference type="SAM" id="Phobius"/>
    </source>
</evidence>
<evidence type="ECO:0000256" key="1">
    <source>
        <dbReference type="ARBA" id="ARBA00004370"/>
    </source>
</evidence>
<feature type="transmembrane region" description="Helical" evidence="5">
    <location>
        <begin position="78"/>
        <end position="96"/>
    </location>
</feature>
<evidence type="ECO:0000256" key="2">
    <source>
        <dbReference type="ARBA" id="ARBA00022692"/>
    </source>
</evidence>
<evidence type="ECO:0000256" key="3">
    <source>
        <dbReference type="ARBA" id="ARBA00022989"/>
    </source>
</evidence>
<keyword evidence="4 5" id="KW-0472">Membrane</keyword>
<dbReference type="Pfam" id="PF07738">
    <property type="entry name" value="Sad1_UNC"/>
    <property type="match status" value="1"/>
</dbReference>
<name>A0ABQ7I1S2_9MICR</name>
<keyword evidence="8" id="KW-1185">Reference proteome</keyword>
<dbReference type="PROSITE" id="PS51469">
    <property type="entry name" value="SUN"/>
    <property type="match status" value="1"/>
</dbReference>
<dbReference type="PANTHER" id="PTHR12911">
    <property type="entry name" value="SAD1/UNC-84-LIKE PROTEIN-RELATED"/>
    <property type="match status" value="1"/>
</dbReference>
<dbReference type="PANTHER" id="PTHR12911:SF8">
    <property type="entry name" value="KLAROID PROTEIN-RELATED"/>
    <property type="match status" value="1"/>
</dbReference>
<comment type="subcellular location">
    <subcellularLocation>
        <location evidence="1">Membrane</location>
    </subcellularLocation>
</comment>
<comment type="caution">
    <text evidence="7">The sequence shown here is derived from an EMBL/GenBank/DDBJ whole genome shotgun (WGS) entry which is preliminary data.</text>
</comment>
<dbReference type="Proteomes" id="UP001516464">
    <property type="component" value="Unassembled WGS sequence"/>
</dbReference>
<feature type="domain" description="SUN" evidence="6">
    <location>
        <begin position="118"/>
        <end position="292"/>
    </location>
</feature>
<reference evidence="7 8" key="1">
    <citation type="submission" date="2019-01" db="EMBL/GenBank/DDBJ databases">
        <title>Genomes sequencing and comparative genomics of infectious freshwater microsporidia, Cucumispora dikerogammari and Thelohania contejeani.</title>
        <authorList>
            <person name="Cormier A."/>
            <person name="Giraud I."/>
            <person name="Wattier R."/>
            <person name="Teixeira M."/>
            <person name="Grandjean F."/>
            <person name="Rigaud T."/>
            <person name="Cordaux R."/>
        </authorList>
    </citation>
    <scope>NUCLEOTIDE SEQUENCE [LARGE SCALE GENOMIC DNA]</scope>
    <source>
        <strain evidence="7">T1</strain>
        <tissue evidence="7">Spores</tissue>
    </source>
</reference>
<keyword evidence="2 5" id="KW-0812">Transmembrane</keyword>
<evidence type="ECO:0000259" key="6">
    <source>
        <dbReference type="PROSITE" id="PS51469"/>
    </source>
</evidence>
<dbReference type="EMBL" id="SBIQ01000015">
    <property type="protein sequence ID" value="KAF7684406.1"/>
    <property type="molecule type" value="Genomic_DNA"/>
</dbReference>
<accession>A0ABQ7I1S2</accession>
<protein>
    <submittedName>
        <fullName evidence="7">Sperm-associated antigen 4 protein</fullName>
    </submittedName>
</protein>
<organism evidence="7 8">
    <name type="scientific">Astathelohania contejeani</name>
    <dbReference type="NCBI Taxonomy" id="164912"/>
    <lineage>
        <taxon>Eukaryota</taxon>
        <taxon>Fungi</taxon>
        <taxon>Fungi incertae sedis</taxon>
        <taxon>Microsporidia</taxon>
        <taxon>Astathelohaniidae</taxon>
        <taxon>Astathelohania</taxon>
    </lineage>
</organism>
<dbReference type="InterPro" id="IPR045119">
    <property type="entry name" value="SUN1-5"/>
</dbReference>
<evidence type="ECO:0000313" key="8">
    <source>
        <dbReference type="Proteomes" id="UP001516464"/>
    </source>
</evidence>
<proteinExistence type="predicted"/>
<evidence type="ECO:0000313" key="7">
    <source>
        <dbReference type="EMBL" id="KAF7684406.1"/>
    </source>
</evidence>
<dbReference type="Gene3D" id="2.60.120.260">
    <property type="entry name" value="Galactose-binding domain-like"/>
    <property type="match status" value="1"/>
</dbReference>
<keyword evidence="3 5" id="KW-1133">Transmembrane helix</keyword>
<dbReference type="InterPro" id="IPR012919">
    <property type="entry name" value="SUN_dom"/>
</dbReference>
<sequence length="293" mass="34243">MDRKRTMKIVRTPNTSFQLSNDDTLYISTPKPKSIAKKKVIEYEEPEIKPVPNFEELPDMKFISMAQRLRRWFYENKFWIATLLVGIFFMCINSRYCKTQKEVMMLAQIRRELESQKTSLAQQIRSLQTTLLPKTKRVFEHLSNPWHGAHIDFANTGPRYKRWWHLQALGKEPSVILDGKLQPGECFVLDGHKGTISIYFQGLSRVDQLIIAHPITNNRKSAINEFEVVLIRSDGLEDSIGTFNYLLNRYIIQKYDIRDKNGSIGIRLVIKSNHGNFKYTCVYKIMVYGETIN</sequence>